<sequence length="644" mass="68940">MEGEDSDGFTAVVTPLPHPSTLSEDVEEVYEIGSGEKGEGGGSGGGERGGQGSTYRFVAPKGFKQVQNLDSAKPSGIFIYSNDEAMAKHGCSSTFAQYERSVQDLLLTDSLIVKFTNQIAETQRELARLHAKRQLQMVALADAPRFIATLSTSLPVDQIPLPQVEEEVELAHTAARQALDAARWGGEEKVQYAYASVEQAVRECVENERRGRVEEEGKKERAQIEVEGEVEGNNSSSSGSTAQKGDGGRSSEVMTTSVVVDGGSSGERKSGILLSHLPSPAHPDIGKGGTPIPAVEGEWSVWEAAVVDEEEGGEGVRSVTTIARRKYLPPTARTFDEVCVTYAGNLFPWKEWQATKGESGGSADMGTATVGGGGVSGGVSTEGEGTSQQVCERGKEEDGGGTSATMFITSLSSSSHSTSLTISPTPPLPLCMRGTRSALSSLYPSYTGEYNPIQYGTMLDQLSVDEPAFSYLRDHHQECVVFEQELKGVGKEVGKMVVELEKWASNVTLDSVAKRAFRDLYDSEGSEVEGDSEGESDSERGRGEGEGGGKNGEGKGEQQRKEVEKDGAHSSGDEVEGKDEVENESDSDEDVILADSSSFVVSPSPVRGTTPNRGRVEEEEREEASEERREGEEERGEEEEERGG</sequence>
<dbReference type="AlphaFoldDB" id="A0A7S3GJT0"/>
<name>A0A7S3GJT0_9EUKA</name>
<feature type="region of interest" description="Disordered" evidence="1">
    <location>
        <begin position="522"/>
        <end position="644"/>
    </location>
</feature>
<evidence type="ECO:0000313" key="2">
    <source>
        <dbReference type="EMBL" id="CAE0268490.1"/>
    </source>
</evidence>
<organism evidence="2">
    <name type="scientific">Palpitomonas bilix</name>
    <dbReference type="NCBI Taxonomy" id="652834"/>
    <lineage>
        <taxon>Eukaryota</taxon>
        <taxon>Eukaryota incertae sedis</taxon>
    </lineage>
</organism>
<feature type="compositionally biased region" description="Basic and acidic residues" evidence="1">
    <location>
        <begin position="207"/>
        <end position="224"/>
    </location>
</feature>
<feature type="compositionally biased region" description="Acidic residues" evidence="1">
    <location>
        <begin position="573"/>
        <end position="592"/>
    </location>
</feature>
<accession>A0A7S3GJT0</accession>
<evidence type="ECO:0000256" key="1">
    <source>
        <dbReference type="SAM" id="MobiDB-lite"/>
    </source>
</evidence>
<feature type="compositionally biased region" description="Acidic residues" evidence="1">
    <location>
        <begin position="522"/>
        <end position="536"/>
    </location>
</feature>
<feature type="compositionally biased region" description="Gly residues" evidence="1">
    <location>
        <begin position="40"/>
        <end position="52"/>
    </location>
</feature>
<feature type="compositionally biased region" description="Low complexity" evidence="1">
    <location>
        <begin position="378"/>
        <end position="387"/>
    </location>
</feature>
<feature type="compositionally biased region" description="Low complexity" evidence="1">
    <location>
        <begin position="231"/>
        <end position="240"/>
    </location>
</feature>
<gene>
    <name evidence="2" type="ORF">PBIL07802_LOCUS30840</name>
</gene>
<feature type="compositionally biased region" description="Low complexity" evidence="1">
    <location>
        <begin position="596"/>
        <end position="606"/>
    </location>
</feature>
<feature type="region of interest" description="Disordered" evidence="1">
    <location>
        <begin position="1"/>
        <end position="54"/>
    </location>
</feature>
<dbReference type="EMBL" id="HBIB01046928">
    <property type="protein sequence ID" value="CAE0268490.1"/>
    <property type="molecule type" value="Transcribed_RNA"/>
</dbReference>
<feature type="region of interest" description="Disordered" evidence="1">
    <location>
        <begin position="207"/>
        <end position="289"/>
    </location>
</feature>
<feature type="compositionally biased region" description="Acidic residues" evidence="1">
    <location>
        <begin position="633"/>
        <end position="644"/>
    </location>
</feature>
<reference evidence="2" key="1">
    <citation type="submission" date="2021-01" db="EMBL/GenBank/DDBJ databases">
        <authorList>
            <person name="Corre E."/>
            <person name="Pelletier E."/>
            <person name="Niang G."/>
            <person name="Scheremetjew M."/>
            <person name="Finn R."/>
            <person name="Kale V."/>
            <person name="Holt S."/>
            <person name="Cochrane G."/>
            <person name="Meng A."/>
            <person name="Brown T."/>
            <person name="Cohen L."/>
        </authorList>
    </citation>
    <scope>NUCLEOTIDE SEQUENCE</scope>
    <source>
        <strain evidence="2">NIES-2562</strain>
    </source>
</reference>
<protein>
    <submittedName>
        <fullName evidence="2">Uncharacterized protein</fullName>
    </submittedName>
</protein>
<proteinExistence type="predicted"/>
<feature type="region of interest" description="Disordered" evidence="1">
    <location>
        <begin position="375"/>
        <end position="402"/>
    </location>
</feature>
<feature type="compositionally biased region" description="Basic and acidic residues" evidence="1">
    <location>
        <begin position="537"/>
        <end position="572"/>
    </location>
</feature>